<reference evidence="10 11" key="1">
    <citation type="submission" date="2016-08" db="EMBL/GenBank/DDBJ databases">
        <title>Complete Genome Sequence Of The Indigo Reducing Clostridium isatidis DSM15098.</title>
        <authorList>
            <person name="Little G.T."/>
            <person name="Minton N.P."/>
        </authorList>
    </citation>
    <scope>NUCLEOTIDE SEQUENCE [LARGE SCALE GENOMIC DNA]</scope>
    <source>
        <strain evidence="10 11">DSM 15098</strain>
    </source>
</reference>
<dbReference type="PANTHER" id="PTHR30578:SF0">
    <property type="entry name" value="ION-TRANSLOCATING OXIDOREDUCTASE COMPLEX SUBUNIT D"/>
    <property type="match status" value="1"/>
</dbReference>
<keyword evidence="7 9" id="KW-1133">Transmembrane helix</keyword>
<dbReference type="Pfam" id="PF03116">
    <property type="entry name" value="NQR2_RnfD_RnfE"/>
    <property type="match status" value="1"/>
</dbReference>
<evidence type="ECO:0000256" key="3">
    <source>
        <dbReference type="ARBA" id="ARBA00022630"/>
    </source>
</evidence>
<feature type="transmembrane region" description="Helical" evidence="9">
    <location>
        <begin position="96"/>
        <end position="114"/>
    </location>
</feature>
<evidence type="ECO:0000313" key="11">
    <source>
        <dbReference type="Proteomes" id="UP000264883"/>
    </source>
</evidence>
<feature type="transmembrane region" description="Helical" evidence="9">
    <location>
        <begin position="23"/>
        <end position="41"/>
    </location>
</feature>
<organism evidence="10 11">
    <name type="scientific">Clostridium isatidis</name>
    <dbReference type="NCBI Taxonomy" id="182773"/>
    <lineage>
        <taxon>Bacteria</taxon>
        <taxon>Bacillati</taxon>
        <taxon>Bacillota</taxon>
        <taxon>Clostridia</taxon>
        <taxon>Eubacteriales</taxon>
        <taxon>Clostridiaceae</taxon>
        <taxon>Clostridium</taxon>
    </lineage>
</organism>
<feature type="transmembrane region" description="Helical" evidence="9">
    <location>
        <begin position="252"/>
        <end position="273"/>
    </location>
</feature>
<evidence type="ECO:0000256" key="4">
    <source>
        <dbReference type="ARBA" id="ARBA00022643"/>
    </source>
</evidence>
<evidence type="ECO:0000256" key="1">
    <source>
        <dbReference type="ARBA" id="ARBA00022448"/>
    </source>
</evidence>
<evidence type="ECO:0000256" key="7">
    <source>
        <dbReference type="ARBA" id="ARBA00022989"/>
    </source>
</evidence>
<dbReference type="RefSeq" id="WP_119865173.1">
    <property type="nucleotide sequence ID" value="NZ_CP016786.1"/>
</dbReference>
<protein>
    <submittedName>
        <fullName evidence="10">RnfABCDGE type electron transport complex subunit D</fullName>
    </submittedName>
</protein>
<keyword evidence="2" id="KW-0597">Phosphoprotein</keyword>
<feature type="transmembrane region" description="Helical" evidence="9">
    <location>
        <begin position="47"/>
        <end position="64"/>
    </location>
</feature>
<keyword evidence="6" id="KW-1278">Translocase</keyword>
<keyword evidence="8 9" id="KW-0472">Membrane</keyword>
<evidence type="ECO:0000256" key="8">
    <source>
        <dbReference type="ARBA" id="ARBA00023136"/>
    </source>
</evidence>
<evidence type="ECO:0000256" key="6">
    <source>
        <dbReference type="ARBA" id="ARBA00022967"/>
    </source>
</evidence>
<keyword evidence="3" id="KW-0285">Flavoprotein</keyword>
<name>A0A343JBX6_9CLOT</name>
<evidence type="ECO:0000256" key="5">
    <source>
        <dbReference type="ARBA" id="ARBA00022692"/>
    </source>
</evidence>
<sequence length="307" mass="32942">MEKIKLTISPAPHVRKGSGLNKIMIDFIIALIPAVIAGVYFYKMDSVKILLTTVISSIIAEGVWNKFVKKTTFITDLSPIVQGIILGLIMPTYVPIWIPIIGSIFSIIVVKQFFGGFGQNFMNPAAATKAFLIASWAGAMAKPVTDATSAASGTEAVSSASVAVVEATASIFERILGQATGSIGETSILALCLGGVYLIFRGRINFRGPIAFILSAMLVNSYLDKELLLSGAYFLAAIYMTTDYGTTPMTKIGQYIFGVIAGVMASIIVIIGYNTEGPYYGIILANLFAPLLDYFCTKKIKVKKEAL</sequence>
<evidence type="ECO:0000256" key="2">
    <source>
        <dbReference type="ARBA" id="ARBA00022553"/>
    </source>
</evidence>
<keyword evidence="1" id="KW-0813">Transport</keyword>
<dbReference type="GO" id="GO:0055085">
    <property type="term" value="P:transmembrane transport"/>
    <property type="evidence" value="ECO:0007669"/>
    <property type="project" value="InterPro"/>
</dbReference>
<dbReference type="GO" id="GO:0005886">
    <property type="term" value="C:plasma membrane"/>
    <property type="evidence" value="ECO:0007669"/>
    <property type="project" value="TreeGrafter"/>
</dbReference>
<dbReference type="AlphaFoldDB" id="A0A343JBX6"/>
<keyword evidence="5 9" id="KW-0812">Transmembrane</keyword>
<evidence type="ECO:0000256" key="9">
    <source>
        <dbReference type="SAM" id="Phobius"/>
    </source>
</evidence>
<keyword evidence="4" id="KW-0288">FMN</keyword>
<dbReference type="Proteomes" id="UP000264883">
    <property type="component" value="Chromosome"/>
</dbReference>
<gene>
    <name evidence="10" type="ORF">BEN51_05955</name>
</gene>
<dbReference type="OrthoDB" id="9776359at2"/>
<dbReference type="EMBL" id="CP016786">
    <property type="protein sequence ID" value="ASW43034.1"/>
    <property type="molecule type" value="Genomic_DNA"/>
</dbReference>
<keyword evidence="11" id="KW-1185">Reference proteome</keyword>
<dbReference type="InterPro" id="IPR004338">
    <property type="entry name" value="NqrB/RnfD"/>
</dbReference>
<evidence type="ECO:0000313" key="10">
    <source>
        <dbReference type="EMBL" id="ASW43034.1"/>
    </source>
</evidence>
<proteinExistence type="predicted"/>
<dbReference type="KEGG" id="cia:BEN51_05955"/>
<feature type="transmembrane region" description="Helical" evidence="9">
    <location>
        <begin position="279"/>
        <end position="296"/>
    </location>
</feature>
<accession>A0A343JBX6</accession>
<dbReference type="PANTHER" id="PTHR30578">
    <property type="entry name" value="ELECTRON TRANSPORT COMPLEX PROTEIN RNFD"/>
    <property type="match status" value="1"/>
</dbReference>